<dbReference type="Proteomes" id="UP000230768">
    <property type="component" value="Unassembled WGS sequence"/>
</dbReference>
<evidence type="ECO:0000313" key="5">
    <source>
        <dbReference type="Proteomes" id="UP000264960"/>
    </source>
</evidence>
<dbReference type="EMBL" id="PEKP01000002">
    <property type="protein sequence ID" value="PIK28686.1"/>
    <property type="molecule type" value="Genomic_DNA"/>
</dbReference>
<dbReference type="Gene3D" id="6.10.140.1110">
    <property type="match status" value="1"/>
</dbReference>
<evidence type="ECO:0000313" key="2">
    <source>
        <dbReference type="EMBL" id="MDR4249432.1"/>
    </source>
</evidence>
<proteinExistence type="predicted"/>
<dbReference type="AlphaFoldDB" id="A0A063Z1F7"/>
<evidence type="ECO:0000313" key="4">
    <source>
        <dbReference type="Proteomes" id="UP000230768"/>
    </source>
</evidence>
<organism evidence="3 4">
    <name type="scientific">Bacillus pumilus</name>
    <name type="common">Bacillus mesentericus</name>
    <dbReference type="NCBI Taxonomy" id="1408"/>
    <lineage>
        <taxon>Bacteria</taxon>
        <taxon>Bacillati</taxon>
        <taxon>Bacillota</taxon>
        <taxon>Bacilli</taxon>
        <taxon>Bacillales</taxon>
        <taxon>Bacillaceae</taxon>
        <taxon>Bacillus</taxon>
    </lineage>
</organism>
<dbReference type="Proteomes" id="UP001182042">
    <property type="component" value="Unassembled WGS sequence"/>
</dbReference>
<reference evidence="1 5" key="2">
    <citation type="submission" date="2018-02" db="EMBL/GenBank/DDBJ databases">
        <title>The complete genome of two Bacillus pumilus strains from Cuatro Cienegas, Coahuila, Mexico.</title>
        <authorList>
            <person name="Zarza E."/>
            <person name="Alcaraz L.D."/>
            <person name="Aguilar-Salinas B."/>
            <person name="Islas A."/>
            <person name="Olmedo-Alvarez G."/>
        </authorList>
    </citation>
    <scope>NUCLEOTIDE SEQUENCE [LARGE SCALE GENOMIC DNA]</scope>
    <source>
        <strain evidence="1 5">145</strain>
    </source>
</reference>
<name>A0A063Z1F7_BACPU</name>
<evidence type="ECO:0008006" key="6">
    <source>
        <dbReference type="Google" id="ProtNLM"/>
    </source>
</evidence>
<protein>
    <recommendedName>
        <fullName evidence="6">YlqD family protein</fullName>
    </recommendedName>
</protein>
<dbReference type="InterPro" id="IPR021297">
    <property type="entry name" value="YlqD"/>
</dbReference>
<dbReference type="EMBL" id="VKQA01000001">
    <property type="protein sequence ID" value="MDR4249432.1"/>
    <property type="molecule type" value="Genomic_DNA"/>
</dbReference>
<evidence type="ECO:0000313" key="1">
    <source>
        <dbReference type="EMBL" id="AVM23793.1"/>
    </source>
</evidence>
<dbReference type="GeneID" id="61770552"/>
<reference evidence="3 4" key="1">
    <citation type="submission" date="2017-11" db="EMBL/GenBank/DDBJ databases">
        <title>Draft genome sequence of Bacillus pumilus 51_5il from lake Gorkoye (Russia: Novosibirsk region).</title>
        <authorList>
            <person name="Shipova A.A."/>
            <person name="Rozanov A.S."/>
            <person name="Bryanskaya A.V."/>
            <person name="Peltek S.E."/>
        </authorList>
    </citation>
    <scope>NUCLEOTIDE SEQUENCE [LARGE SCALE GENOMIC DNA]</scope>
    <source>
        <strain evidence="3 4">51_5il</strain>
    </source>
</reference>
<dbReference type="OrthoDB" id="2375961at2"/>
<dbReference type="EMBL" id="CP027116">
    <property type="protein sequence ID" value="AVM23793.1"/>
    <property type="molecule type" value="Genomic_DNA"/>
</dbReference>
<gene>
    <name evidence="1" type="ORF">C5695_08080</name>
    <name evidence="3" type="ORF">CTV99_01050</name>
    <name evidence="2" type="ORF">FO508_03595</name>
</gene>
<evidence type="ECO:0000313" key="3">
    <source>
        <dbReference type="EMBL" id="PIK28686.1"/>
    </source>
</evidence>
<accession>A0A063Z1F7</accession>
<dbReference type="Pfam" id="PF11068">
    <property type="entry name" value="YlqD"/>
    <property type="match status" value="1"/>
</dbReference>
<sequence>MQIIQHVTVMQVLTESSKDKLLTTFLEKKERLERECNQLYFQLKKHEKEPHQQEAIPQFQKAIDKRQEKIRQIDFQVEQLHILPLGSEMKETEVDALVEVKIGDKWDDKMQDNVIVVKDGTIVEIRQG</sequence>
<dbReference type="Proteomes" id="UP000264960">
    <property type="component" value="Chromosome"/>
</dbReference>
<dbReference type="RefSeq" id="WP_024424191.1">
    <property type="nucleotide sequence ID" value="NZ_CANLYP010000008.1"/>
</dbReference>
<reference evidence="2" key="3">
    <citation type="submission" date="2019-07" db="EMBL/GenBank/DDBJ databases">
        <title>Phylogenomic Reclassification of ATCC Bacillus Strains and Various Taxa within the Genus Bacillus.</title>
        <authorList>
            <person name="Riojas M.A."/>
            <person name="Frank A.M."/>
            <person name="Fenn S.L."/>
            <person name="King S."/>
            <person name="Brower S."/>
            <person name="Hazbon M.H."/>
        </authorList>
    </citation>
    <scope>NUCLEOTIDE SEQUENCE</scope>
    <source>
        <strain evidence="2">ATCC 27142</strain>
    </source>
</reference>